<feature type="signal peptide" evidence="1">
    <location>
        <begin position="1"/>
        <end position="25"/>
    </location>
</feature>
<dbReference type="EMBL" id="GGFL01010225">
    <property type="protein sequence ID" value="MBW74403.1"/>
    <property type="molecule type" value="Transcribed_RNA"/>
</dbReference>
<reference evidence="2" key="1">
    <citation type="submission" date="2018-01" db="EMBL/GenBank/DDBJ databases">
        <title>An insight into the sialome of Amazonian anophelines.</title>
        <authorList>
            <person name="Ribeiro J.M."/>
            <person name="Scarpassa V."/>
            <person name="Calvo E."/>
        </authorList>
    </citation>
    <scope>NUCLEOTIDE SEQUENCE</scope>
</reference>
<protein>
    <submittedName>
        <fullName evidence="2">Putative secreted protein</fullName>
    </submittedName>
</protein>
<evidence type="ECO:0000256" key="1">
    <source>
        <dbReference type="SAM" id="SignalP"/>
    </source>
</evidence>
<feature type="chain" id="PRO_5014805164" evidence="1">
    <location>
        <begin position="26"/>
        <end position="143"/>
    </location>
</feature>
<name>A0A2M4D9Z3_ANODA</name>
<proteinExistence type="predicted"/>
<dbReference type="AlphaFoldDB" id="A0A2M4D9Z3"/>
<keyword evidence="1" id="KW-0732">Signal</keyword>
<organism evidence="2">
    <name type="scientific">Anopheles darlingi</name>
    <name type="common">Mosquito</name>
    <dbReference type="NCBI Taxonomy" id="43151"/>
    <lineage>
        <taxon>Eukaryota</taxon>
        <taxon>Metazoa</taxon>
        <taxon>Ecdysozoa</taxon>
        <taxon>Arthropoda</taxon>
        <taxon>Hexapoda</taxon>
        <taxon>Insecta</taxon>
        <taxon>Pterygota</taxon>
        <taxon>Neoptera</taxon>
        <taxon>Endopterygota</taxon>
        <taxon>Diptera</taxon>
        <taxon>Nematocera</taxon>
        <taxon>Culicoidea</taxon>
        <taxon>Culicidae</taxon>
        <taxon>Anophelinae</taxon>
        <taxon>Anopheles</taxon>
    </lineage>
</organism>
<evidence type="ECO:0000313" key="2">
    <source>
        <dbReference type="EMBL" id="MBW74403.1"/>
    </source>
</evidence>
<sequence>MMSISRTISLRSFFFLYGTILAASSSPVCFSRHRNTVPNVPRPSSGSISNFWRGSTSNFSVTSRNGNDGAKFHWQTLWLSIEGLTWDATIRSGTNGSRPTPGVLASVELSQLLPRRGGTVPSSFFWRHGKVRSWHQTSVLWWW</sequence>
<accession>A0A2M4D9Z3</accession>